<dbReference type="PRINTS" id="PR00195">
    <property type="entry name" value="DYNAMIN"/>
</dbReference>
<evidence type="ECO:0000259" key="5">
    <source>
        <dbReference type="PROSITE" id="PS51718"/>
    </source>
</evidence>
<dbReference type="Pfam" id="PF01031">
    <property type="entry name" value="Dynamin_M"/>
    <property type="match status" value="2"/>
</dbReference>
<dbReference type="PANTHER" id="PTHR11566:SF131">
    <property type="entry name" value="GTPASE, PUTATIVE (AFU_ORTHOLOGUE AFUA_6G07630)-RELATED"/>
    <property type="match status" value="1"/>
</dbReference>
<gene>
    <name evidence="6" type="ORF">FA13DRAFT_1725651</name>
</gene>
<feature type="domain" description="Dynamin-type G" evidence="5">
    <location>
        <begin position="103"/>
        <end position="413"/>
    </location>
</feature>
<feature type="domain" description="GED" evidence="4">
    <location>
        <begin position="704"/>
        <end position="798"/>
    </location>
</feature>
<dbReference type="InterPro" id="IPR020850">
    <property type="entry name" value="GED_dom"/>
</dbReference>
<dbReference type="InterPro" id="IPR027417">
    <property type="entry name" value="P-loop_NTPase"/>
</dbReference>
<dbReference type="InterPro" id="IPR030381">
    <property type="entry name" value="G_DYNAMIN_dom"/>
</dbReference>
<dbReference type="PANTHER" id="PTHR11566">
    <property type="entry name" value="DYNAMIN"/>
    <property type="match status" value="1"/>
</dbReference>
<evidence type="ECO:0008006" key="8">
    <source>
        <dbReference type="Google" id="ProtNLM"/>
    </source>
</evidence>
<accession>A0A4Y7TVL9</accession>
<dbReference type="AlphaFoldDB" id="A0A4Y7TVL9"/>
<protein>
    <recommendedName>
        <fullName evidence="8">P-loop containing nucleoside triphosphate hydrolase protein</fullName>
    </recommendedName>
</protein>
<dbReference type="InterPro" id="IPR045063">
    <property type="entry name" value="Dynamin_N"/>
</dbReference>
<dbReference type="SMART" id="SM00302">
    <property type="entry name" value="GED"/>
    <property type="match status" value="1"/>
</dbReference>
<evidence type="ECO:0000256" key="1">
    <source>
        <dbReference type="ARBA" id="ARBA00022741"/>
    </source>
</evidence>
<dbReference type="InterPro" id="IPR003130">
    <property type="entry name" value="GED"/>
</dbReference>
<dbReference type="Gene3D" id="1.20.120.1240">
    <property type="entry name" value="Dynamin, middle domain"/>
    <property type="match status" value="1"/>
</dbReference>
<dbReference type="SUPFAM" id="SSF52540">
    <property type="entry name" value="P-loop containing nucleoside triphosphate hydrolases"/>
    <property type="match status" value="1"/>
</dbReference>
<sequence length="798" mass="89106">MGKVLSKLNRPSFPQPTPPLTAFTMKSQGKTMPSAANEKLGLQPTAPSPGKKEEQASPLPISKAPKPSQVSEDVGLANGELSQSRRQMLDLVNRLQTTGVQVDIDLPQIAVIGSQSAGKSSLIESISGITLPRAAGTCTRCPTECRLSRGAPNAAWQCRVALRFTHDRTGQPLGQARNEDFGPVIFDKALVEERIRRAQRAILNPSSPRTQFLEGEDEDLDATELSFSSNVVSLAISGPGVADLSFCDLPGLIASVGSGRGSSNDIALVESLVTSYIKKPSCIILLTVACETDFENQGAHRLAKLHDPEGKRTIGVLTKPDRIPTGEERGWISFIRNEREPLDNNWYCVKQPSSNDIKQNITWAEARQREDEFFSMTAPWSDLDGVYQKYLRTRNLVERLSGVLSDLIAKRLPEIQEELERGIIATRQALDRLPPPPSMDPVNDIANLLHIFTSELQRHCIQGVPHSDGLLQAMRPAQLRFRKAIRETAPEFIPFEREKAGKKTLPKPRFLDNEEEYGEEGSEGLQARAARSVYVDEVYARAMQARTRELPGSIPFVVQQAYIKEIVAKWSMPALVYLESVQTILAAYVKKLVSFHFESFGQGVLEQRIKAIVHNHLKECFGRAEARIKWFMELEALPFTLNQHYLSDYKEKFLAHYKAAREEEIRGGVAQHIKGFQANAPRSSYRTQPEDIYKILPADKMFPAINIMADVRAYFQVAYKRFADNIPLAIDYELVQGIERDILKTMYVRLGINGPDGARIANELAQESLQIADKREDLSKKLERLKVANQELSEIGLA</sequence>
<keyword evidence="2" id="KW-0342">GTP-binding</keyword>
<dbReference type="InterPro" id="IPR000375">
    <property type="entry name" value="Dynamin_stalk"/>
</dbReference>
<dbReference type="CDD" id="cd08771">
    <property type="entry name" value="DLP_1"/>
    <property type="match status" value="1"/>
</dbReference>
<keyword evidence="7" id="KW-1185">Reference proteome</keyword>
<proteinExistence type="predicted"/>
<dbReference type="GO" id="GO:0005874">
    <property type="term" value="C:microtubule"/>
    <property type="evidence" value="ECO:0007669"/>
    <property type="project" value="TreeGrafter"/>
</dbReference>
<dbReference type="GO" id="GO:0005525">
    <property type="term" value="F:GTP binding"/>
    <property type="evidence" value="ECO:0007669"/>
    <property type="project" value="InterPro"/>
</dbReference>
<keyword evidence="1" id="KW-0547">Nucleotide-binding</keyword>
<dbReference type="GO" id="GO:0003924">
    <property type="term" value="F:GTPase activity"/>
    <property type="evidence" value="ECO:0007669"/>
    <property type="project" value="InterPro"/>
</dbReference>
<dbReference type="EMBL" id="QPFP01000003">
    <property type="protein sequence ID" value="TEB38031.1"/>
    <property type="molecule type" value="Genomic_DNA"/>
</dbReference>
<dbReference type="GO" id="GO:0005886">
    <property type="term" value="C:plasma membrane"/>
    <property type="evidence" value="ECO:0007669"/>
    <property type="project" value="TreeGrafter"/>
</dbReference>
<dbReference type="InterPro" id="IPR001401">
    <property type="entry name" value="Dynamin_GTPase"/>
</dbReference>
<dbReference type="Pfam" id="PF00350">
    <property type="entry name" value="Dynamin_N"/>
    <property type="match status" value="1"/>
</dbReference>
<dbReference type="STRING" id="71717.A0A4Y7TVL9"/>
<dbReference type="GO" id="GO:0008017">
    <property type="term" value="F:microtubule binding"/>
    <property type="evidence" value="ECO:0007669"/>
    <property type="project" value="TreeGrafter"/>
</dbReference>
<name>A0A4Y7TVL9_COPMI</name>
<evidence type="ECO:0000256" key="2">
    <source>
        <dbReference type="ARBA" id="ARBA00023134"/>
    </source>
</evidence>
<dbReference type="Proteomes" id="UP000298030">
    <property type="component" value="Unassembled WGS sequence"/>
</dbReference>
<evidence type="ECO:0000313" key="6">
    <source>
        <dbReference type="EMBL" id="TEB38031.1"/>
    </source>
</evidence>
<evidence type="ECO:0000256" key="3">
    <source>
        <dbReference type="SAM" id="MobiDB-lite"/>
    </source>
</evidence>
<dbReference type="OrthoDB" id="5061070at2759"/>
<dbReference type="SMART" id="SM00053">
    <property type="entry name" value="DYNc"/>
    <property type="match status" value="1"/>
</dbReference>
<reference evidence="6 7" key="1">
    <citation type="journal article" date="2019" name="Nat. Ecol. Evol.">
        <title>Megaphylogeny resolves global patterns of mushroom evolution.</title>
        <authorList>
            <person name="Varga T."/>
            <person name="Krizsan K."/>
            <person name="Foldi C."/>
            <person name="Dima B."/>
            <person name="Sanchez-Garcia M."/>
            <person name="Sanchez-Ramirez S."/>
            <person name="Szollosi G.J."/>
            <person name="Szarkandi J.G."/>
            <person name="Papp V."/>
            <person name="Albert L."/>
            <person name="Andreopoulos W."/>
            <person name="Angelini C."/>
            <person name="Antonin V."/>
            <person name="Barry K.W."/>
            <person name="Bougher N.L."/>
            <person name="Buchanan P."/>
            <person name="Buyck B."/>
            <person name="Bense V."/>
            <person name="Catcheside P."/>
            <person name="Chovatia M."/>
            <person name="Cooper J."/>
            <person name="Damon W."/>
            <person name="Desjardin D."/>
            <person name="Finy P."/>
            <person name="Geml J."/>
            <person name="Haridas S."/>
            <person name="Hughes K."/>
            <person name="Justo A."/>
            <person name="Karasinski D."/>
            <person name="Kautmanova I."/>
            <person name="Kiss B."/>
            <person name="Kocsube S."/>
            <person name="Kotiranta H."/>
            <person name="LaButti K.M."/>
            <person name="Lechner B.E."/>
            <person name="Liimatainen K."/>
            <person name="Lipzen A."/>
            <person name="Lukacs Z."/>
            <person name="Mihaltcheva S."/>
            <person name="Morgado L.N."/>
            <person name="Niskanen T."/>
            <person name="Noordeloos M.E."/>
            <person name="Ohm R.A."/>
            <person name="Ortiz-Santana B."/>
            <person name="Ovrebo C."/>
            <person name="Racz N."/>
            <person name="Riley R."/>
            <person name="Savchenko A."/>
            <person name="Shiryaev A."/>
            <person name="Soop K."/>
            <person name="Spirin V."/>
            <person name="Szebenyi C."/>
            <person name="Tomsovsky M."/>
            <person name="Tulloss R.E."/>
            <person name="Uehling J."/>
            <person name="Grigoriev I.V."/>
            <person name="Vagvolgyi C."/>
            <person name="Papp T."/>
            <person name="Martin F.M."/>
            <person name="Miettinen O."/>
            <person name="Hibbett D.S."/>
            <person name="Nagy L.G."/>
        </authorList>
    </citation>
    <scope>NUCLEOTIDE SEQUENCE [LARGE SCALE GENOMIC DNA]</scope>
    <source>
        <strain evidence="6 7">FP101781</strain>
    </source>
</reference>
<comment type="caution">
    <text evidence="6">The sequence shown here is derived from an EMBL/GenBank/DDBJ whole genome shotgun (WGS) entry which is preliminary data.</text>
</comment>
<dbReference type="PROSITE" id="PS51718">
    <property type="entry name" value="G_DYNAMIN_2"/>
    <property type="match status" value="1"/>
</dbReference>
<dbReference type="Pfam" id="PF02212">
    <property type="entry name" value="GED"/>
    <property type="match status" value="1"/>
</dbReference>
<evidence type="ECO:0000259" key="4">
    <source>
        <dbReference type="PROSITE" id="PS51388"/>
    </source>
</evidence>
<dbReference type="Gene3D" id="3.40.50.300">
    <property type="entry name" value="P-loop containing nucleotide triphosphate hydrolases"/>
    <property type="match status" value="1"/>
</dbReference>
<dbReference type="InterPro" id="IPR022812">
    <property type="entry name" value="Dynamin"/>
</dbReference>
<feature type="region of interest" description="Disordered" evidence="3">
    <location>
        <begin position="1"/>
        <end position="73"/>
    </location>
</feature>
<dbReference type="GO" id="GO:0005737">
    <property type="term" value="C:cytoplasm"/>
    <property type="evidence" value="ECO:0007669"/>
    <property type="project" value="TreeGrafter"/>
</dbReference>
<evidence type="ECO:0000313" key="7">
    <source>
        <dbReference type="Proteomes" id="UP000298030"/>
    </source>
</evidence>
<dbReference type="GO" id="GO:0031623">
    <property type="term" value="P:receptor internalization"/>
    <property type="evidence" value="ECO:0007669"/>
    <property type="project" value="TreeGrafter"/>
</dbReference>
<dbReference type="PROSITE" id="PS51388">
    <property type="entry name" value="GED"/>
    <property type="match status" value="1"/>
</dbReference>
<organism evidence="6 7">
    <name type="scientific">Coprinellus micaceus</name>
    <name type="common">Glistening ink-cap mushroom</name>
    <name type="synonym">Coprinus micaceus</name>
    <dbReference type="NCBI Taxonomy" id="71717"/>
    <lineage>
        <taxon>Eukaryota</taxon>
        <taxon>Fungi</taxon>
        <taxon>Dikarya</taxon>
        <taxon>Basidiomycota</taxon>
        <taxon>Agaricomycotina</taxon>
        <taxon>Agaricomycetes</taxon>
        <taxon>Agaricomycetidae</taxon>
        <taxon>Agaricales</taxon>
        <taxon>Agaricineae</taxon>
        <taxon>Psathyrellaceae</taxon>
        <taxon>Coprinellus</taxon>
    </lineage>
</organism>